<feature type="chain" id="PRO_5041912204" description="Secreted protein" evidence="1">
    <location>
        <begin position="24"/>
        <end position="121"/>
    </location>
</feature>
<reference evidence="2" key="1">
    <citation type="submission" date="2023-02" db="EMBL/GenBank/DDBJ databases">
        <title>Genome of toxic invasive species Heracleum sosnowskyi carries increased number of genes despite the absence of recent whole-genome duplications.</title>
        <authorList>
            <person name="Schelkunov M."/>
            <person name="Shtratnikova V."/>
            <person name="Makarenko M."/>
            <person name="Klepikova A."/>
            <person name="Omelchenko D."/>
            <person name="Novikova G."/>
            <person name="Obukhova E."/>
            <person name="Bogdanov V."/>
            <person name="Penin A."/>
            <person name="Logacheva M."/>
        </authorList>
    </citation>
    <scope>NUCLEOTIDE SEQUENCE</scope>
    <source>
        <strain evidence="2">Hsosn_3</strain>
        <tissue evidence="2">Leaf</tissue>
    </source>
</reference>
<accession>A0AAD8M508</accession>
<evidence type="ECO:0000313" key="2">
    <source>
        <dbReference type="EMBL" id="KAK1359824.1"/>
    </source>
</evidence>
<evidence type="ECO:0008006" key="4">
    <source>
        <dbReference type="Google" id="ProtNLM"/>
    </source>
</evidence>
<feature type="signal peptide" evidence="1">
    <location>
        <begin position="1"/>
        <end position="23"/>
    </location>
</feature>
<proteinExistence type="predicted"/>
<keyword evidence="1" id="KW-0732">Signal</keyword>
<gene>
    <name evidence="2" type="ORF">POM88_044298</name>
</gene>
<protein>
    <recommendedName>
        <fullName evidence="4">Secreted protein</fullName>
    </recommendedName>
</protein>
<comment type="caution">
    <text evidence="2">The sequence shown here is derived from an EMBL/GenBank/DDBJ whole genome shotgun (WGS) entry which is preliminary data.</text>
</comment>
<reference evidence="2" key="2">
    <citation type="submission" date="2023-05" db="EMBL/GenBank/DDBJ databases">
        <authorList>
            <person name="Schelkunov M.I."/>
        </authorList>
    </citation>
    <scope>NUCLEOTIDE SEQUENCE</scope>
    <source>
        <strain evidence="2">Hsosn_3</strain>
        <tissue evidence="2">Leaf</tissue>
    </source>
</reference>
<keyword evidence="3" id="KW-1185">Reference proteome</keyword>
<dbReference type="AlphaFoldDB" id="A0AAD8M508"/>
<organism evidence="2 3">
    <name type="scientific">Heracleum sosnowskyi</name>
    <dbReference type="NCBI Taxonomy" id="360622"/>
    <lineage>
        <taxon>Eukaryota</taxon>
        <taxon>Viridiplantae</taxon>
        <taxon>Streptophyta</taxon>
        <taxon>Embryophyta</taxon>
        <taxon>Tracheophyta</taxon>
        <taxon>Spermatophyta</taxon>
        <taxon>Magnoliopsida</taxon>
        <taxon>eudicotyledons</taxon>
        <taxon>Gunneridae</taxon>
        <taxon>Pentapetalae</taxon>
        <taxon>asterids</taxon>
        <taxon>campanulids</taxon>
        <taxon>Apiales</taxon>
        <taxon>Apiaceae</taxon>
        <taxon>Apioideae</taxon>
        <taxon>apioid superclade</taxon>
        <taxon>Tordylieae</taxon>
        <taxon>Tordyliinae</taxon>
        <taxon>Heracleum</taxon>
    </lineage>
</organism>
<sequence length="121" mass="14109">MHVIILPTGRLWILVAVLTRTLTKKAGFVNIPNIQGMGIRQHGPQRHTKKNLHPRLDCFHQSVNMMLLNLMLFRLYGLLRMRSSPRIHLTITNILLASRKIKIGSRKLRRILLMENLIWSD</sequence>
<name>A0AAD8M508_9APIA</name>
<dbReference type="Proteomes" id="UP001237642">
    <property type="component" value="Unassembled WGS sequence"/>
</dbReference>
<evidence type="ECO:0000256" key="1">
    <source>
        <dbReference type="SAM" id="SignalP"/>
    </source>
</evidence>
<evidence type="ECO:0000313" key="3">
    <source>
        <dbReference type="Proteomes" id="UP001237642"/>
    </source>
</evidence>
<dbReference type="EMBL" id="JAUIZM010000010">
    <property type="protein sequence ID" value="KAK1359824.1"/>
    <property type="molecule type" value="Genomic_DNA"/>
</dbReference>